<evidence type="ECO:0000256" key="1">
    <source>
        <dbReference type="ARBA" id="ARBA00022729"/>
    </source>
</evidence>
<keyword evidence="2" id="KW-1133">Transmembrane helix</keyword>
<dbReference type="Pfam" id="PF02974">
    <property type="entry name" value="Inh"/>
    <property type="match status" value="1"/>
</dbReference>
<accession>A0A9W6FNP9</accession>
<evidence type="ECO:0000313" key="5">
    <source>
        <dbReference type="Proteomes" id="UP001144397"/>
    </source>
</evidence>
<dbReference type="InterPro" id="IPR016085">
    <property type="entry name" value="Protease_inh_B-barrel_dom"/>
</dbReference>
<comment type="caution">
    <text evidence="4">The sequence shown here is derived from an EMBL/GenBank/DDBJ whole genome shotgun (WGS) entry which is preliminary data.</text>
</comment>
<sequence>MLDSRRNAKGAVEASVVVEGSMADLNDVPMDRMLRVPLCRMLAIPVLAGLFAITPAFAQKADPAAKPAPAAAPKLDATVREAAARIAAPLRLSSADGSRSCAFALKPDASGPGLAVEFDRPACADIGFSAQVIAWLPDPSGSIRLLNAQGRTVAEFTEGAGGSYEALREGDGVYFLANPATADATELRPEEVVGDWDLARQAGAPVCRVTFLDSPAKGGGFRLSIATGCDAALLRFGPTAWDIEGGNILVRGEGGASVIRFARQEDGGWARTPERGRPLLMTRP</sequence>
<reference evidence="4" key="1">
    <citation type="submission" date="2022-12" db="EMBL/GenBank/DDBJ databases">
        <title>Reference genome sequencing for broad-spectrum identification of bacterial and archaeal isolates by mass spectrometry.</title>
        <authorList>
            <person name="Sekiguchi Y."/>
            <person name="Tourlousse D.M."/>
        </authorList>
    </citation>
    <scope>NUCLEOTIDE SEQUENCE</scope>
    <source>
        <strain evidence="4">301</strain>
    </source>
</reference>
<name>A0A9W6FNP9_XANFL</name>
<dbReference type="Proteomes" id="UP001144397">
    <property type="component" value="Unassembled WGS sequence"/>
</dbReference>
<dbReference type="GO" id="GO:0004866">
    <property type="term" value="F:endopeptidase inhibitor activity"/>
    <property type="evidence" value="ECO:0007669"/>
    <property type="project" value="InterPro"/>
</dbReference>
<evidence type="ECO:0000256" key="2">
    <source>
        <dbReference type="SAM" id="Phobius"/>
    </source>
</evidence>
<dbReference type="AlphaFoldDB" id="A0A9W6FNP9"/>
<proteinExistence type="predicted"/>
<evidence type="ECO:0000313" key="4">
    <source>
        <dbReference type="EMBL" id="GLI24692.1"/>
    </source>
</evidence>
<feature type="transmembrane region" description="Helical" evidence="2">
    <location>
        <begin position="38"/>
        <end position="58"/>
    </location>
</feature>
<evidence type="ECO:0000259" key="3">
    <source>
        <dbReference type="Pfam" id="PF02974"/>
    </source>
</evidence>
<keyword evidence="2" id="KW-0812">Transmembrane</keyword>
<dbReference type="EMBL" id="BSDO01000008">
    <property type="protein sequence ID" value="GLI24692.1"/>
    <property type="molecule type" value="Genomic_DNA"/>
</dbReference>
<organism evidence="4 5">
    <name type="scientific">Xanthobacter flavus</name>
    <dbReference type="NCBI Taxonomy" id="281"/>
    <lineage>
        <taxon>Bacteria</taxon>
        <taxon>Pseudomonadati</taxon>
        <taxon>Pseudomonadota</taxon>
        <taxon>Alphaproteobacteria</taxon>
        <taxon>Hyphomicrobiales</taxon>
        <taxon>Xanthobacteraceae</taxon>
        <taxon>Xanthobacter</taxon>
    </lineage>
</organism>
<keyword evidence="2" id="KW-0472">Membrane</keyword>
<protein>
    <recommendedName>
        <fullName evidence="3">Alkaline proteinase inhibitor/ Outer membrane lipoprotein Omp19 domain-containing protein</fullName>
    </recommendedName>
</protein>
<dbReference type="InterPro" id="IPR021140">
    <property type="entry name" value="Inh/Omp19"/>
</dbReference>
<dbReference type="SUPFAM" id="SSF50882">
    <property type="entry name" value="beta-Barrel protease inhibitors"/>
    <property type="match status" value="2"/>
</dbReference>
<dbReference type="Gene3D" id="2.40.128.10">
    <property type="match status" value="2"/>
</dbReference>
<gene>
    <name evidence="4" type="ORF">XFLAVUS301_43660</name>
</gene>
<keyword evidence="1" id="KW-0732">Signal</keyword>
<feature type="domain" description="Alkaline proteinase inhibitor/ Outer membrane lipoprotein Omp19" evidence="3">
    <location>
        <begin position="187"/>
        <end position="283"/>
    </location>
</feature>